<dbReference type="Proteomes" id="UP000245423">
    <property type="component" value="Chromosome 1"/>
</dbReference>
<proteinExistence type="predicted"/>
<dbReference type="EMBL" id="LT669839">
    <property type="protein sequence ID" value="SHD75718.1"/>
    <property type="molecule type" value="Genomic_DNA"/>
</dbReference>
<organism evidence="2 3">
    <name type="scientific">[Clostridium] ultunense Esp</name>
    <dbReference type="NCBI Taxonomy" id="1288971"/>
    <lineage>
        <taxon>Bacteria</taxon>
        <taxon>Bacillati</taxon>
        <taxon>Bacillota</taxon>
        <taxon>Tissierellia</taxon>
        <taxon>Tissierellales</taxon>
        <taxon>Tepidimicrobiaceae</taxon>
        <taxon>Schnuerera</taxon>
    </lineage>
</organism>
<keyword evidence="1" id="KW-1133">Transmembrane helix</keyword>
<keyword evidence="1" id="KW-0472">Membrane</keyword>
<evidence type="ECO:0000256" key="1">
    <source>
        <dbReference type="SAM" id="Phobius"/>
    </source>
</evidence>
<feature type="transmembrane region" description="Helical" evidence="1">
    <location>
        <begin position="12"/>
        <end position="42"/>
    </location>
</feature>
<dbReference type="OrthoDB" id="2679500at2"/>
<gene>
    <name evidence="2" type="ORF">CUESP1_0327</name>
</gene>
<keyword evidence="3" id="KW-1185">Reference proteome</keyword>
<evidence type="ECO:0000313" key="3">
    <source>
        <dbReference type="Proteomes" id="UP000245423"/>
    </source>
</evidence>
<reference evidence="2 3" key="1">
    <citation type="submission" date="2016-11" db="EMBL/GenBank/DDBJ databases">
        <authorList>
            <person name="Manzoor S."/>
        </authorList>
    </citation>
    <scope>NUCLEOTIDE SEQUENCE [LARGE SCALE GENOMIC DNA]</scope>
    <source>
        <strain evidence="2">Clostridium ultunense strain Esp</strain>
    </source>
</reference>
<feature type="transmembrane region" description="Helical" evidence="1">
    <location>
        <begin position="112"/>
        <end position="134"/>
    </location>
</feature>
<evidence type="ECO:0000313" key="2">
    <source>
        <dbReference type="EMBL" id="SHD75718.1"/>
    </source>
</evidence>
<name>M1ZG53_9FIRM</name>
<keyword evidence="1" id="KW-0812">Transmembrane</keyword>
<dbReference type="AlphaFoldDB" id="M1ZG53"/>
<dbReference type="HOGENOM" id="CLU_1783554_0_0_9"/>
<dbReference type="RefSeq" id="WP_005587474.1">
    <property type="nucleotide sequence ID" value="NZ_LT669839.1"/>
</dbReference>
<accession>M1ZG53</accession>
<sequence length="145" mass="16570">MEDIKKIALVPIIAMIIISLISIFGINMGGISVIIGVIFFFINKVSEEQTFKDSGFDVKKIRINLKDKRIWIWIGLPLIMDVASIIISNLFLPEHMEHVLARIEGFVPFDKIILLIFQFAILAIGEEIAWRAFFQNHNIGRIKFG</sequence>
<feature type="transmembrane region" description="Helical" evidence="1">
    <location>
        <begin position="70"/>
        <end position="92"/>
    </location>
</feature>
<protein>
    <submittedName>
        <fullName evidence="2">Uncharacterized protein</fullName>
    </submittedName>
</protein>